<dbReference type="RefSeq" id="WP_125942791.1">
    <property type="nucleotide sequence ID" value="NZ_PXZH01000001.1"/>
</dbReference>
<organism evidence="2 3">
    <name type="scientific">Vagococcus humatus</name>
    <dbReference type="NCBI Taxonomy" id="1889241"/>
    <lineage>
        <taxon>Bacteria</taxon>
        <taxon>Bacillati</taxon>
        <taxon>Bacillota</taxon>
        <taxon>Bacilli</taxon>
        <taxon>Lactobacillales</taxon>
        <taxon>Enterococcaceae</taxon>
        <taxon>Vagococcus</taxon>
    </lineage>
</organism>
<sequence length="114" mass="12870">MSQSRVKKLDQVLSKLTLALLSLAVLMTFLTKNQAAVSWLTYLLIGLVILLLILSFVRQWLLYPKPTSETQPILLPKVKGDGYAINPHHPFGIFLYLLICIILVCGLFFTLVKK</sequence>
<reference evidence="2 3" key="1">
    <citation type="submission" date="2018-03" db="EMBL/GenBank/DDBJ databases">
        <authorList>
            <person name="Gulvik C.A."/>
        </authorList>
    </citation>
    <scope>NUCLEOTIDE SEQUENCE [LARGE SCALE GENOMIC DNA]</scope>
    <source>
        <strain evidence="2 3">JCM 31581</strain>
    </source>
</reference>
<keyword evidence="1" id="KW-0812">Transmembrane</keyword>
<evidence type="ECO:0000313" key="3">
    <source>
        <dbReference type="Proteomes" id="UP000277864"/>
    </source>
</evidence>
<gene>
    <name evidence="2" type="ORF">C7P63_03630</name>
</gene>
<dbReference type="Proteomes" id="UP000277864">
    <property type="component" value="Unassembled WGS sequence"/>
</dbReference>
<dbReference type="OrthoDB" id="4427456at2"/>
<evidence type="ECO:0008006" key="4">
    <source>
        <dbReference type="Google" id="ProtNLM"/>
    </source>
</evidence>
<keyword evidence="3" id="KW-1185">Reference proteome</keyword>
<evidence type="ECO:0000256" key="1">
    <source>
        <dbReference type="SAM" id="Phobius"/>
    </source>
</evidence>
<feature type="transmembrane region" description="Helical" evidence="1">
    <location>
        <begin position="12"/>
        <end position="30"/>
    </location>
</feature>
<feature type="transmembrane region" description="Helical" evidence="1">
    <location>
        <begin position="93"/>
        <end position="112"/>
    </location>
</feature>
<keyword evidence="1" id="KW-0472">Membrane</keyword>
<dbReference type="EMBL" id="PXZH01000001">
    <property type="protein sequence ID" value="RST90178.1"/>
    <property type="molecule type" value="Genomic_DNA"/>
</dbReference>
<feature type="transmembrane region" description="Helical" evidence="1">
    <location>
        <begin position="36"/>
        <end position="57"/>
    </location>
</feature>
<proteinExistence type="predicted"/>
<keyword evidence="1" id="KW-1133">Transmembrane helix</keyword>
<accession>A0A429Z916</accession>
<comment type="caution">
    <text evidence="2">The sequence shown here is derived from an EMBL/GenBank/DDBJ whole genome shotgun (WGS) entry which is preliminary data.</text>
</comment>
<protein>
    <recommendedName>
        <fullName evidence="4">DUF3899 domain-containing protein</fullName>
    </recommendedName>
</protein>
<name>A0A429Z916_9ENTE</name>
<dbReference type="AlphaFoldDB" id="A0A429Z916"/>
<evidence type="ECO:0000313" key="2">
    <source>
        <dbReference type="EMBL" id="RST90178.1"/>
    </source>
</evidence>